<dbReference type="GO" id="GO:0000010">
    <property type="term" value="F:heptaprenyl diphosphate synthase activity"/>
    <property type="evidence" value="ECO:0007669"/>
    <property type="project" value="UniProtKB-EC"/>
</dbReference>
<comment type="cofactor">
    <cofactor evidence="1">
        <name>Mg(2+)</name>
        <dbReference type="ChEBI" id="CHEBI:18420"/>
    </cofactor>
</comment>
<dbReference type="SFLD" id="SFLDS00005">
    <property type="entry name" value="Isoprenoid_Synthase_Type_I"/>
    <property type="match status" value="1"/>
</dbReference>
<dbReference type="InterPro" id="IPR014119">
    <property type="entry name" value="GerC3_HepT"/>
</dbReference>
<keyword evidence="3 11" id="KW-0808">Transferase</keyword>
<dbReference type="CDD" id="cd00685">
    <property type="entry name" value="Trans_IPPS_HT"/>
    <property type="match status" value="1"/>
</dbReference>
<evidence type="ECO:0000256" key="8">
    <source>
        <dbReference type="ARBA" id="ARBA00065985"/>
    </source>
</evidence>
<evidence type="ECO:0000313" key="13">
    <source>
        <dbReference type="Proteomes" id="UP000223060"/>
    </source>
</evidence>
<keyword evidence="13" id="KW-1185">Reference proteome</keyword>
<comment type="catalytic activity">
    <reaction evidence="6">
        <text>4 isopentenyl diphosphate + (2E,6E)-farnesyl diphosphate = all-trans-heptaprenyl diphosphate + 4 diphosphate</text>
        <dbReference type="Rhea" id="RHEA:27794"/>
        <dbReference type="ChEBI" id="CHEBI:33019"/>
        <dbReference type="ChEBI" id="CHEBI:58206"/>
        <dbReference type="ChEBI" id="CHEBI:128769"/>
        <dbReference type="ChEBI" id="CHEBI:175763"/>
        <dbReference type="EC" id="2.5.1.30"/>
    </reaction>
</comment>
<proteinExistence type="inferred from homology"/>
<evidence type="ECO:0000256" key="5">
    <source>
        <dbReference type="ARBA" id="ARBA00022842"/>
    </source>
</evidence>
<evidence type="ECO:0000256" key="1">
    <source>
        <dbReference type="ARBA" id="ARBA00001946"/>
    </source>
</evidence>
<evidence type="ECO:0000256" key="3">
    <source>
        <dbReference type="ARBA" id="ARBA00022679"/>
    </source>
</evidence>
<dbReference type="GO" id="GO:0008299">
    <property type="term" value="P:isoprenoid biosynthetic process"/>
    <property type="evidence" value="ECO:0007669"/>
    <property type="project" value="InterPro"/>
</dbReference>
<dbReference type="RefSeq" id="WP_118907493.1">
    <property type="nucleotide sequence ID" value="NZ_CP011102.1"/>
</dbReference>
<dbReference type="PROSITE" id="PS00444">
    <property type="entry name" value="POLYPRENYL_SYNTHASE_2"/>
    <property type="match status" value="1"/>
</dbReference>
<dbReference type="EC" id="2.5.1.30" evidence="9"/>
<comment type="subunit">
    <text evidence="8">Heterodimer of component I and II.</text>
</comment>
<dbReference type="AlphaFoldDB" id="A0A1S7FTK8"/>
<dbReference type="FunFam" id="1.10.600.10:FF:000014">
    <property type="entry name" value="Heptaprenyl diphosphate synthase component II"/>
    <property type="match status" value="1"/>
</dbReference>
<evidence type="ECO:0000256" key="6">
    <source>
        <dbReference type="ARBA" id="ARBA00050780"/>
    </source>
</evidence>
<dbReference type="Gene3D" id="1.10.600.10">
    <property type="entry name" value="Farnesyl Diphosphate Synthase"/>
    <property type="match status" value="1"/>
</dbReference>
<dbReference type="NCBIfam" id="TIGR02748">
    <property type="entry name" value="GerC3_HepT"/>
    <property type="match status" value="1"/>
</dbReference>
<evidence type="ECO:0000256" key="7">
    <source>
        <dbReference type="ARBA" id="ARBA00055604"/>
    </source>
</evidence>
<evidence type="ECO:0000256" key="11">
    <source>
        <dbReference type="RuleBase" id="RU004466"/>
    </source>
</evidence>
<dbReference type="InterPro" id="IPR000092">
    <property type="entry name" value="Polyprenyl_synt"/>
</dbReference>
<reference evidence="13" key="1">
    <citation type="submission" date="2015-03" db="EMBL/GenBank/DDBJ databases">
        <authorList>
            <person name="Ferrari E."/>
            <person name="Walter M.C."/>
            <person name="Huptas C."/>
            <person name="Scherer S."/>
            <person name="Mueller-Herbst S."/>
        </authorList>
    </citation>
    <scope>NUCLEOTIDE SEQUENCE [LARGE SCALE GENOMIC DNA]</scope>
    <source>
        <strain evidence="13">LWP01</strain>
    </source>
</reference>
<comment type="similarity">
    <text evidence="2 11">Belongs to the FPP/GGPP synthase family.</text>
</comment>
<dbReference type="PANTHER" id="PTHR12001">
    <property type="entry name" value="GERANYLGERANYL PYROPHOSPHATE SYNTHASE"/>
    <property type="match status" value="1"/>
</dbReference>
<keyword evidence="5" id="KW-0460">Magnesium</keyword>
<evidence type="ECO:0000256" key="4">
    <source>
        <dbReference type="ARBA" id="ARBA00022723"/>
    </source>
</evidence>
<evidence type="ECO:0000256" key="10">
    <source>
        <dbReference type="ARBA" id="ARBA00070472"/>
    </source>
</evidence>
<dbReference type="InterPro" id="IPR033749">
    <property type="entry name" value="Polyprenyl_synt_CS"/>
</dbReference>
<dbReference type="KEGG" id="lwi:UE46_06840"/>
<evidence type="ECO:0000313" key="12">
    <source>
        <dbReference type="EMBL" id="AQY50781.1"/>
    </source>
</evidence>
<comment type="function">
    <text evidence="7">Supplies heptaprenyl diphosphate, the precursor for the side chain of the isoprenoid quinone menaquinone-7 (MQ-7).</text>
</comment>
<protein>
    <recommendedName>
        <fullName evidence="10">Heptaprenyl diphosphate synthase component 2</fullName>
        <ecNumber evidence="9">2.5.1.30</ecNumber>
    </recommendedName>
</protein>
<sequence>MKLNFLYSNIQADVAAIEEELRVAVKSEQAPLIEEAALELLAAGGKRVRPIFVCLTARLGQFEWNQVEQAAVAVELIHMASIVHDDVVDDADMRRGRPTIKSKWGNHVAMYTGDFLFAKSLEYMTKIPNPQAHQVLSNVTVELAVGEIEQLRAKYDFDQNVRTYLRRIKRKTALLIAASCELGGIVAQLESKWHRKLFLFGYYVGMSFQITDDILDFTGSEKTLGKPAGEDLRQGNITLPVFFAMEDKAFKEKLSKITDETSKEEMQSFIAAIKSSGAIAKSEVIAESYLQKAIAILDEFPPSKELKPLKQIVQFLDKRKY</sequence>
<dbReference type="PROSITE" id="PS00723">
    <property type="entry name" value="POLYPRENYL_SYNTHASE_1"/>
    <property type="match status" value="1"/>
</dbReference>
<dbReference type="EMBL" id="CP011102">
    <property type="protein sequence ID" value="AQY50781.1"/>
    <property type="molecule type" value="Genomic_DNA"/>
</dbReference>
<organism evidence="12 13">
    <name type="scientific">Listeria weihenstephanensis</name>
    <dbReference type="NCBI Taxonomy" id="1006155"/>
    <lineage>
        <taxon>Bacteria</taxon>
        <taxon>Bacillati</taxon>
        <taxon>Bacillota</taxon>
        <taxon>Bacilli</taxon>
        <taxon>Bacillales</taxon>
        <taxon>Listeriaceae</taxon>
        <taxon>Listeria</taxon>
    </lineage>
</organism>
<dbReference type="PANTHER" id="PTHR12001:SF69">
    <property type="entry name" value="ALL TRANS-POLYPRENYL-DIPHOSPHATE SYNTHASE PDSS1"/>
    <property type="match status" value="1"/>
</dbReference>
<gene>
    <name evidence="12" type="ORF">UE46_06840</name>
</gene>
<accession>A0A1S7FTK8</accession>
<evidence type="ECO:0000256" key="9">
    <source>
        <dbReference type="ARBA" id="ARBA00066444"/>
    </source>
</evidence>
<keyword evidence="4" id="KW-0479">Metal-binding</keyword>
<dbReference type="Proteomes" id="UP000223060">
    <property type="component" value="Chromosome"/>
</dbReference>
<dbReference type="SUPFAM" id="SSF48576">
    <property type="entry name" value="Terpenoid synthases"/>
    <property type="match status" value="1"/>
</dbReference>
<evidence type="ECO:0000256" key="2">
    <source>
        <dbReference type="ARBA" id="ARBA00006706"/>
    </source>
</evidence>
<dbReference type="GO" id="GO:0046872">
    <property type="term" value="F:metal ion binding"/>
    <property type="evidence" value="ECO:0007669"/>
    <property type="project" value="UniProtKB-KW"/>
</dbReference>
<dbReference type="Pfam" id="PF00348">
    <property type="entry name" value="polyprenyl_synt"/>
    <property type="match status" value="1"/>
</dbReference>
<dbReference type="InterPro" id="IPR008949">
    <property type="entry name" value="Isoprenoid_synthase_dom_sf"/>
</dbReference>
<name>A0A1S7FTK8_9LIST</name>